<evidence type="ECO:0000256" key="1">
    <source>
        <dbReference type="ARBA" id="ARBA00004123"/>
    </source>
</evidence>
<feature type="region of interest" description="Disordered" evidence="3">
    <location>
        <begin position="135"/>
        <end position="193"/>
    </location>
</feature>
<evidence type="ECO:0000256" key="2">
    <source>
        <dbReference type="ARBA" id="ARBA00023242"/>
    </source>
</evidence>
<comment type="subcellular location">
    <subcellularLocation>
        <location evidence="1">Nucleus</location>
    </subcellularLocation>
</comment>
<dbReference type="PROSITE" id="PS50304">
    <property type="entry name" value="TUDOR"/>
    <property type="match status" value="1"/>
</dbReference>
<evidence type="ECO:0000313" key="5">
    <source>
        <dbReference type="EMBL" id="WFD00915.1"/>
    </source>
</evidence>
<sequence>MDEAEYVNKTDQDYERMSVCCNTDAVQLGQVEEALQTEPQNAELQSLRTELMNLIELTKSLAKQPSSSKLKATTQDTNTAFRTGDEVMARHQADGKWYPARIASVANTGENAVYSVIYTKTRTTETLSGEELRMRKHDPNAPQPSHSKTVKAHAQQMMTNDERIRERERKKARKEKKLAREAEKNKVHDDKKAAWQTFASKSLKGLNKGYPTTQRSSH</sequence>
<evidence type="ECO:0000313" key="6">
    <source>
        <dbReference type="Proteomes" id="UP001219567"/>
    </source>
</evidence>
<name>A0AAJ5Z236_9BASI</name>
<dbReference type="Gene3D" id="2.30.30.140">
    <property type="match status" value="1"/>
</dbReference>
<evidence type="ECO:0000256" key="3">
    <source>
        <dbReference type="SAM" id="MobiDB-lite"/>
    </source>
</evidence>
<organism evidence="5 6">
    <name type="scientific">Malassezia yamatoensis</name>
    <dbReference type="NCBI Taxonomy" id="253288"/>
    <lineage>
        <taxon>Eukaryota</taxon>
        <taxon>Fungi</taxon>
        <taxon>Dikarya</taxon>
        <taxon>Basidiomycota</taxon>
        <taxon>Ustilaginomycotina</taxon>
        <taxon>Malasseziomycetes</taxon>
        <taxon>Malasseziales</taxon>
        <taxon>Malasseziaceae</taxon>
        <taxon>Malassezia</taxon>
    </lineage>
</organism>
<dbReference type="Proteomes" id="UP001219567">
    <property type="component" value="Chromosome 6"/>
</dbReference>
<keyword evidence="6" id="KW-1185">Reference proteome</keyword>
<gene>
    <name evidence="5" type="ORF">MYAM1_003671</name>
</gene>
<dbReference type="PANTHER" id="PTHR46297">
    <property type="entry name" value="ZINC FINGER CCCH-TYPE WITH G PATCH DOMAIN-CONTAINING PROTEIN"/>
    <property type="match status" value="1"/>
</dbReference>
<feature type="compositionally biased region" description="Basic and acidic residues" evidence="3">
    <location>
        <begin position="160"/>
        <end position="169"/>
    </location>
</feature>
<dbReference type="GO" id="GO:0005634">
    <property type="term" value="C:nucleus"/>
    <property type="evidence" value="ECO:0007669"/>
    <property type="project" value="UniProtKB-SubCell"/>
</dbReference>
<evidence type="ECO:0000259" key="4">
    <source>
        <dbReference type="PROSITE" id="PS50304"/>
    </source>
</evidence>
<proteinExistence type="predicted"/>
<accession>A0AAJ5Z236</accession>
<dbReference type="SUPFAM" id="SSF63748">
    <property type="entry name" value="Tudor/PWWP/MBT"/>
    <property type="match status" value="1"/>
</dbReference>
<feature type="domain" description="Tudor" evidence="4">
    <location>
        <begin position="80"/>
        <end position="142"/>
    </location>
</feature>
<reference evidence="5 6" key="1">
    <citation type="submission" date="2023-03" db="EMBL/GenBank/DDBJ databases">
        <title>Mating type loci evolution in Malassezia.</title>
        <authorList>
            <person name="Coelho M.A."/>
        </authorList>
    </citation>
    <scope>NUCLEOTIDE SEQUENCE [LARGE SCALE GENOMIC DNA]</scope>
    <source>
        <strain evidence="5 6">CBS 9725</strain>
    </source>
</reference>
<dbReference type="AlphaFoldDB" id="A0AAJ5Z236"/>
<dbReference type="EMBL" id="CP119948">
    <property type="protein sequence ID" value="WFD00915.1"/>
    <property type="molecule type" value="Genomic_DNA"/>
</dbReference>
<dbReference type="InterPro" id="IPR002999">
    <property type="entry name" value="Tudor"/>
</dbReference>
<protein>
    <recommendedName>
        <fullName evidence="4">Tudor domain-containing protein</fullName>
    </recommendedName>
</protein>
<keyword evidence="2" id="KW-0539">Nucleus</keyword>
<feature type="compositionally biased region" description="Basic and acidic residues" evidence="3">
    <location>
        <begin position="178"/>
        <end position="193"/>
    </location>
</feature>